<comment type="caution">
    <text evidence="2">The sequence shown here is derived from an EMBL/GenBank/DDBJ whole genome shotgun (WGS) entry which is preliminary data.</text>
</comment>
<evidence type="ECO:0000313" key="3">
    <source>
        <dbReference type="Proteomes" id="UP000294830"/>
    </source>
</evidence>
<feature type="signal peptide" evidence="1">
    <location>
        <begin position="1"/>
        <end position="19"/>
    </location>
</feature>
<evidence type="ECO:0000256" key="1">
    <source>
        <dbReference type="SAM" id="SignalP"/>
    </source>
</evidence>
<dbReference type="Gene3D" id="3.20.20.80">
    <property type="entry name" value="Glycosidases"/>
    <property type="match status" value="1"/>
</dbReference>
<gene>
    <name evidence="2" type="ORF">CLV25_11051</name>
</gene>
<dbReference type="PANTHER" id="PTHR43405">
    <property type="entry name" value="GLYCOSYL HYDROLASE DIGH"/>
    <property type="match status" value="1"/>
</dbReference>
<keyword evidence="3" id="KW-1185">Reference proteome</keyword>
<evidence type="ECO:0000313" key="2">
    <source>
        <dbReference type="EMBL" id="TCN65662.1"/>
    </source>
</evidence>
<dbReference type="Proteomes" id="UP000294830">
    <property type="component" value="Unassembled WGS sequence"/>
</dbReference>
<keyword evidence="1" id="KW-0732">Signal</keyword>
<dbReference type="PANTHER" id="PTHR43405:SF1">
    <property type="entry name" value="GLYCOSYL HYDROLASE DIGH"/>
    <property type="match status" value="1"/>
</dbReference>
<sequence>MKHLKLVALLLLLPMLLCAQKRGKHAASSHIADMKGAKKLWIWMNPSQATTVQQYDSLFSIWAKYGVTGVFFESDVEKAFRSAKRHGLEAHRWMWTMNRGDILARHPEMAAVSRTGKSTAENPPYVNYYRWMCPSYPGVADTLAREVEALCKKDYIDGVHLDYVRFCDVVLPVTLWKGYGIEQKEEHGEYDFCYCERCRKAYADSHNGVDPLTMQFPDQSPSWRAFRYQQVVDIVAKVCQVAHSYRKPVSAAVFPTPEVARRLVRQDWVRFPIDAVCPMVYHSFYDEQPSWIRTAVREGVDFMGNKKPIYAGLFLSGFKSIDELRLGVRMAIEGGAKGVSLFAQPTLDELKAVSAELK</sequence>
<dbReference type="OrthoDB" id="100605at2"/>
<accession>A0A4R2EFA9</accession>
<proteinExistence type="predicted"/>
<dbReference type="InterPro" id="IPR052177">
    <property type="entry name" value="Divisome_Glycosyl_Hydrolase"/>
</dbReference>
<evidence type="ECO:0008006" key="4">
    <source>
        <dbReference type="Google" id="ProtNLM"/>
    </source>
</evidence>
<dbReference type="AlphaFoldDB" id="A0A4R2EFA9"/>
<dbReference type="EMBL" id="SLWB01000010">
    <property type="protein sequence ID" value="TCN65662.1"/>
    <property type="molecule type" value="Genomic_DNA"/>
</dbReference>
<name>A0A4R2EFA9_9BACT</name>
<organism evidence="2 3">
    <name type="scientific">Acetobacteroides hydrogenigenes</name>
    <dbReference type="NCBI Taxonomy" id="979970"/>
    <lineage>
        <taxon>Bacteria</taxon>
        <taxon>Pseudomonadati</taxon>
        <taxon>Bacteroidota</taxon>
        <taxon>Bacteroidia</taxon>
        <taxon>Bacteroidales</taxon>
        <taxon>Rikenellaceae</taxon>
        <taxon>Acetobacteroides</taxon>
    </lineage>
</organism>
<feature type="chain" id="PRO_5020451576" description="Glycosyl hydrolase family 10" evidence="1">
    <location>
        <begin position="20"/>
        <end position="358"/>
    </location>
</feature>
<protein>
    <recommendedName>
        <fullName evidence="4">Glycosyl hydrolase family 10</fullName>
    </recommendedName>
</protein>
<reference evidence="2 3" key="1">
    <citation type="submission" date="2019-03" db="EMBL/GenBank/DDBJ databases">
        <title>Genomic Encyclopedia of Archaeal and Bacterial Type Strains, Phase II (KMG-II): from individual species to whole genera.</title>
        <authorList>
            <person name="Goeker M."/>
        </authorList>
    </citation>
    <scope>NUCLEOTIDE SEQUENCE [LARGE SCALE GENOMIC DNA]</scope>
    <source>
        <strain evidence="2 3">RL-C</strain>
    </source>
</reference>
<dbReference type="RefSeq" id="WP_131839650.1">
    <property type="nucleotide sequence ID" value="NZ_SLWB01000010.1"/>
</dbReference>